<evidence type="ECO:0000313" key="2">
    <source>
        <dbReference type="Proteomes" id="UP000886689"/>
    </source>
</evidence>
<gene>
    <name evidence="1" type="ORF">IPL58_03770</name>
</gene>
<comment type="caution">
    <text evidence="1">The sequence shown here is derived from an EMBL/GenBank/DDBJ whole genome shotgun (WGS) entry which is preliminary data.</text>
</comment>
<dbReference type="EMBL" id="JADJUC010000003">
    <property type="protein sequence ID" value="MBK8523306.1"/>
    <property type="molecule type" value="Genomic_DNA"/>
</dbReference>
<proteinExistence type="predicted"/>
<reference evidence="1" key="1">
    <citation type="submission" date="2020-10" db="EMBL/GenBank/DDBJ databases">
        <title>Connecting structure to function with the recovery of over 1000 high-quality activated sludge metagenome-assembled genomes encoding full-length rRNA genes using long-read sequencing.</title>
        <authorList>
            <person name="Singleton C.M."/>
            <person name="Petriglieri F."/>
            <person name="Kristensen J.M."/>
            <person name="Kirkegaard R.H."/>
            <person name="Michaelsen T.Y."/>
            <person name="Andersen M.H."/>
            <person name="Karst S.M."/>
            <person name="Dueholm M.S."/>
            <person name="Nielsen P.H."/>
            <person name="Albertsen M."/>
        </authorList>
    </citation>
    <scope>NUCLEOTIDE SEQUENCE</scope>
    <source>
        <strain evidence="1">Hirt_18-Q3-R61-65_BATAC.395</strain>
    </source>
</reference>
<dbReference type="Proteomes" id="UP000886689">
    <property type="component" value="Unassembled WGS sequence"/>
</dbReference>
<protein>
    <submittedName>
        <fullName evidence="1">Uncharacterized protein</fullName>
    </submittedName>
</protein>
<organism evidence="1 2">
    <name type="scientific">Candidatus Proximibacter danicus</name>
    <dbReference type="NCBI Taxonomy" id="2954365"/>
    <lineage>
        <taxon>Bacteria</taxon>
        <taxon>Pseudomonadati</taxon>
        <taxon>Pseudomonadota</taxon>
        <taxon>Betaproteobacteria</taxon>
        <taxon>Candidatus Proximibacter</taxon>
    </lineage>
</organism>
<dbReference type="AlphaFoldDB" id="A0A9D7K016"/>
<accession>A0A9D7K016</accession>
<evidence type="ECO:0000313" key="1">
    <source>
        <dbReference type="EMBL" id="MBK8523306.1"/>
    </source>
</evidence>
<sequence length="87" mass="9985">MPLMIAAASIGGFCRVRGLYFDYLEVRKTNEQRAQYQDNTRNVNRVDRTLRLFHVVFQTVKAVSGTVLALLATWFVIEKQFGWPSAC</sequence>
<name>A0A9D7K016_9PROT</name>